<organism evidence="11 12">
    <name type="scientific">Natronomicrosphaera hydrolytica</name>
    <dbReference type="NCBI Taxonomy" id="3242702"/>
    <lineage>
        <taxon>Bacteria</taxon>
        <taxon>Pseudomonadati</taxon>
        <taxon>Planctomycetota</taxon>
        <taxon>Phycisphaerae</taxon>
        <taxon>Phycisphaerales</taxon>
        <taxon>Phycisphaeraceae</taxon>
        <taxon>Natronomicrosphaera</taxon>
    </lineage>
</organism>
<dbReference type="InterPro" id="IPR036640">
    <property type="entry name" value="ABC1_TM_sf"/>
</dbReference>
<keyword evidence="12" id="KW-1185">Reference proteome</keyword>
<evidence type="ECO:0000256" key="2">
    <source>
        <dbReference type="ARBA" id="ARBA00022692"/>
    </source>
</evidence>
<dbReference type="GO" id="GO:0005524">
    <property type="term" value="F:ATP binding"/>
    <property type="evidence" value="ECO:0007669"/>
    <property type="project" value="UniProtKB-KW"/>
</dbReference>
<proteinExistence type="predicted"/>
<evidence type="ECO:0000256" key="6">
    <source>
        <dbReference type="ARBA" id="ARBA00023136"/>
    </source>
</evidence>
<feature type="domain" description="ABC transporter" evidence="9">
    <location>
        <begin position="388"/>
        <end position="625"/>
    </location>
</feature>
<comment type="subcellular location">
    <subcellularLocation>
        <location evidence="1">Cell membrane</location>
        <topology evidence="1">Multi-pass membrane protein</topology>
    </subcellularLocation>
</comment>
<name>A0ABV4U6V2_9BACT</name>
<accession>A0ABV4U6V2</accession>
<keyword evidence="2 8" id="KW-0812">Transmembrane</keyword>
<evidence type="ECO:0000256" key="8">
    <source>
        <dbReference type="SAM" id="Phobius"/>
    </source>
</evidence>
<dbReference type="Pfam" id="PF00005">
    <property type="entry name" value="ABC_tran"/>
    <property type="match status" value="1"/>
</dbReference>
<dbReference type="InterPro" id="IPR011527">
    <property type="entry name" value="ABC1_TM_dom"/>
</dbReference>
<dbReference type="PROSITE" id="PS00211">
    <property type="entry name" value="ABC_TRANSPORTER_1"/>
    <property type="match status" value="1"/>
</dbReference>
<evidence type="ECO:0000259" key="10">
    <source>
        <dbReference type="PROSITE" id="PS50929"/>
    </source>
</evidence>
<gene>
    <name evidence="11" type="ORF">ACERK3_09650</name>
</gene>
<dbReference type="CDD" id="cd07346">
    <property type="entry name" value="ABC_6TM_exporters"/>
    <property type="match status" value="1"/>
</dbReference>
<feature type="transmembrane region" description="Helical" evidence="8">
    <location>
        <begin position="291"/>
        <end position="318"/>
    </location>
</feature>
<dbReference type="Gene3D" id="3.40.50.300">
    <property type="entry name" value="P-loop containing nucleotide triphosphate hydrolases"/>
    <property type="match status" value="1"/>
</dbReference>
<evidence type="ECO:0000256" key="1">
    <source>
        <dbReference type="ARBA" id="ARBA00004651"/>
    </source>
</evidence>
<feature type="compositionally biased region" description="Acidic residues" evidence="7">
    <location>
        <begin position="641"/>
        <end position="650"/>
    </location>
</feature>
<dbReference type="InterPro" id="IPR039421">
    <property type="entry name" value="Type_1_exporter"/>
</dbReference>
<dbReference type="Pfam" id="PF00664">
    <property type="entry name" value="ABC_membrane"/>
    <property type="match status" value="1"/>
</dbReference>
<feature type="domain" description="ABC transmembrane type-1" evidence="10">
    <location>
        <begin position="110"/>
        <end position="354"/>
    </location>
</feature>
<feature type="region of interest" description="Disordered" evidence="7">
    <location>
        <begin position="631"/>
        <end position="650"/>
    </location>
</feature>
<dbReference type="InterPro" id="IPR027417">
    <property type="entry name" value="P-loop_NTPase"/>
</dbReference>
<protein>
    <submittedName>
        <fullName evidence="11">ABC transporter ATP-binding protein</fullName>
    </submittedName>
</protein>
<sequence length="650" mass="72013">MARPAPSNSTAVPSAKLSTRDDASTGRLILRMLTLTWRFRWGAIKLVIFQAFMLAMALSGLGLVGLGVDVLRDTELVRQALPSDEIKEPRWPFGFEPPPEWTTFGVISAIAGLIFVIALMRFALDRVTTVAKARLVQDIVVYLRTHVYDKLQRLSFRFFDANESGSIINRVTGDVQAVRRFVDGVMVEVLMLVLSLTFFLTYMLSIHTTLTLACLATTPLLWVLTAMFSRIVKPAYRLNRELYDTTIRVLAENVQAVHVVKGFSRQKQETAKFAAANHAVRDQKQWIFWRVATFGPLISFVPQINLAVLLVFGGYIYINDPEFTLGMIVVFSGLLQQFSTQVGNIAQIANSVQQSLTGAQRVFEVLDAPVEITSPADPVPLGRAAGAVRFENVSFSYGEHSNGEAELQDISFDVQPGQSVAVVGATGAGKTSLLSLIPRFYDPQHGRVLVDGVDVREYEIDDLRRNIGLVFQESFLFSNTVAANIAFGHPTATREQIEQAAKIAQAHDFVMELPKGYDTVLGERASNLSGGQQQRLAIARAILLEPPILLLDDPTAAIDPQTEHEILAAMNNAMQGRTTFVVAHRLSTLRRADLVIVLERGRIVQTGTHEELMNSRGHYRKAARLQIPDDESRRLLGMPEAEAETEADRI</sequence>
<evidence type="ECO:0000256" key="7">
    <source>
        <dbReference type="SAM" id="MobiDB-lite"/>
    </source>
</evidence>
<evidence type="ECO:0000256" key="3">
    <source>
        <dbReference type="ARBA" id="ARBA00022741"/>
    </source>
</evidence>
<feature type="transmembrane region" description="Helical" evidence="8">
    <location>
        <begin position="46"/>
        <end position="68"/>
    </location>
</feature>
<dbReference type="SMART" id="SM00382">
    <property type="entry name" value="AAA"/>
    <property type="match status" value="1"/>
</dbReference>
<evidence type="ECO:0000256" key="4">
    <source>
        <dbReference type="ARBA" id="ARBA00022840"/>
    </source>
</evidence>
<dbReference type="PANTHER" id="PTHR43394:SF1">
    <property type="entry name" value="ATP-BINDING CASSETTE SUB-FAMILY B MEMBER 10, MITOCHONDRIAL"/>
    <property type="match status" value="1"/>
</dbReference>
<evidence type="ECO:0000313" key="11">
    <source>
        <dbReference type="EMBL" id="MFA9478559.1"/>
    </source>
</evidence>
<dbReference type="SUPFAM" id="SSF52540">
    <property type="entry name" value="P-loop containing nucleoside triphosphate hydrolases"/>
    <property type="match status" value="1"/>
</dbReference>
<dbReference type="SUPFAM" id="SSF90123">
    <property type="entry name" value="ABC transporter transmembrane region"/>
    <property type="match status" value="1"/>
</dbReference>
<keyword evidence="5 8" id="KW-1133">Transmembrane helix</keyword>
<evidence type="ECO:0000313" key="12">
    <source>
        <dbReference type="Proteomes" id="UP001575105"/>
    </source>
</evidence>
<dbReference type="RefSeq" id="WP_425345485.1">
    <property type="nucleotide sequence ID" value="NZ_JBGUBD010000005.1"/>
</dbReference>
<comment type="caution">
    <text evidence="11">The sequence shown here is derived from an EMBL/GenBank/DDBJ whole genome shotgun (WGS) entry which is preliminary data.</text>
</comment>
<feature type="transmembrane region" description="Helical" evidence="8">
    <location>
        <begin position="101"/>
        <end position="124"/>
    </location>
</feature>
<dbReference type="Proteomes" id="UP001575105">
    <property type="component" value="Unassembled WGS sequence"/>
</dbReference>
<dbReference type="PROSITE" id="PS50893">
    <property type="entry name" value="ABC_TRANSPORTER_2"/>
    <property type="match status" value="1"/>
</dbReference>
<dbReference type="InterPro" id="IPR017871">
    <property type="entry name" value="ABC_transporter-like_CS"/>
</dbReference>
<dbReference type="Gene3D" id="1.20.1560.10">
    <property type="entry name" value="ABC transporter type 1, transmembrane domain"/>
    <property type="match status" value="1"/>
</dbReference>
<dbReference type="InterPro" id="IPR003439">
    <property type="entry name" value="ABC_transporter-like_ATP-bd"/>
</dbReference>
<evidence type="ECO:0000256" key="5">
    <source>
        <dbReference type="ARBA" id="ARBA00022989"/>
    </source>
</evidence>
<evidence type="ECO:0000259" key="9">
    <source>
        <dbReference type="PROSITE" id="PS50893"/>
    </source>
</evidence>
<keyword evidence="3" id="KW-0547">Nucleotide-binding</keyword>
<dbReference type="PROSITE" id="PS50929">
    <property type="entry name" value="ABC_TM1F"/>
    <property type="match status" value="1"/>
</dbReference>
<feature type="transmembrane region" description="Helical" evidence="8">
    <location>
        <begin position="185"/>
        <end position="204"/>
    </location>
</feature>
<dbReference type="PANTHER" id="PTHR43394">
    <property type="entry name" value="ATP-DEPENDENT PERMEASE MDL1, MITOCHONDRIAL"/>
    <property type="match status" value="1"/>
</dbReference>
<keyword evidence="4 11" id="KW-0067">ATP-binding</keyword>
<dbReference type="InterPro" id="IPR003593">
    <property type="entry name" value="AAA+_ATPase"/>
</dbReference>
<feature type="transmembrane region" description="Helical" evidence="8">
    <location>
        <begin position="210"/>
        <end position="232"/>
    </location>
</feature>
<dbReference type="EMBL" id="JBGUBD010000005">
    <property type="protein sequence ID" value="MFA9478559.1"/>
    <property type="molecule type" value="Genomic_DNA"/>
</dbReference>
<keyword evidence="6 8" id="KW-0472">Membrane</keyword>
<reference evidence="11 12" key="1">
    <citation type="submission" date="2024-08" db="EMBL/GenBank/DDBJ databases">
        <title>Whole-genome sequencing of halo(alkali)philic microorganisms from hypersaline lakes.</title>
        <authorList>
            <person name="Sorokin D.Y."/>
            <person name="Merkel A.Y."/>
            <person name="Messina E."/>
            <person name="Yakimov M."/>
        </authorList>
    </citation>
    <scope>NUCLEOTIDE SEQUENCE [LARGE SCALE GENOMIC DNA]</scope>
    <source>
        <strain evidence="11 12">AB-hyl4</strain>
    </source>
</reference>